<keyword evidence="2" id="KW-1185">Reference proteome</keyword>
<protein>
    <recommendedName>
        <fullName evidence="3">Toxin-antitoxin system HicB family antitoxin</fullName>
    </recommendedName>
</protein>
<comment type="caution">
    <text evidence="1">The sequence shown here is derived from an EMBL/GenBank/DDBJ whole genome shotgun (WGS) entry which is preliminary data.</text>
</comment>
<dbReference type="RefSeq" id="WP_380106888.1">
    <property type="nucleotide sequence ID" value="NZ_JBHSIH010000001.1"/>
</dbReference>
<evidence type="ECO:0000313" key="2">
    <source>
        <dbReference type="Proteomes" id="UP001597287"/>
    </source>
</evidence>
<name>A0ABW5EQ00_9BURK</name>
<evidence type="ECO:0000313" key="1">
    <source>
        <dbReference type="EMBL" id="MFD2320120.1"/>
    </source>
</evidence>
<organism evidence="1 2">
    <name type="scientific">Delftia deserti</name>
    <dbReference type="NCBI Taxonomy" id="1651218"/>
    <lineage>
        <taxon>Bacteria</taxon>
        <taxon>Pseudomonadati</taxon>
        <taxon>Pseudomonadota</taxon>
        <taxon>Betaproteobacteria</taxon>
        <taxon>Burkholderiales</taxon>
        <taxon>Comamonadaceae</taxon>
        <taxon>Delftia</taxon>
    </lineage>
</organism>
<dbReference type="Proteomes" id="UP001597287">
    <property type="component" value="Unassembled WGS sequence"/>
</dbReference>
<reference evidence="2" key="1">
    <citation type="journal article" date="2019" name="Int. J. Syst. Evol. Microbiol.">
        <title>The Global Catalogue of Microorganisms (GCM) 10K type strain sequencing project: providing services to taxonomists for standard genome sequencing and annotation.</title>
        <authorList>
            <consortium name="The Broad Institute Genomics Platform"/>
            <consortium name="The Broad Institute Genome Sequencing Center for Infectious Disease"/>
            <person name="Wu L."/>
            <person name="Ma J."/>
        </authorList>
    </citation>
    <scope>NUCLEOTIDE SEQUENCE [LARGE SCALE GENOMIC DNA]</scope>
    <source>
        <strain evidence="2">CCUG 62793</strain>
    </source>
</reference>
<evidence type="ECO:0008006" key="3">
    <source>
        <dbReference type="Google" id="ProtNLM"/>
    </source>
</evidence>
<sequence length="62" mass="6921">MSRTEDTPKSGGWIQHKVRPEVKAWIVQQAADQERSQGWIANRILEDAYARSISQPAKGAAT</sequence>
<dbReference type="EMBL" id="JBHUIG010000018">
    <property type="protein sequence ID" value="MFD2320120.1"/>
    <property type="molecule type" value="Genomic_DNA"/>
</dbReference>
<accession>A0ABW5EQ00</accession>
<proteinExistence type="predicted"/>
<gene>
    <name evidence="1" type="ORF">ACFSPV_15545</name>
</gene>